<name>A0A3N4JBT3_9PEZI</name>
<gene>
    <name evidence="1" type="ORF">L873DRAFT_1298032</name>
</gene>
<evidence type="ECO:0000313" key="1">
    <source>
        <dbReference type="EMBL" id="RPA95726.1"/>
    </source>
</evidence>
<sequence>MIVVLVRLDTFQLKLWPPNSYILRAQYSTVHARPGEYWQRYVPQPQLARTTHNQDTTNQREFSTNLSIRQYSLPSIRKPWRISTRCFFSRLQPAIFPMFLHDYHPETSLLQIHTPGVERVRKNGLPFFPTQREQKDTIRADEKQLNGIPIDIEPLFCPN</sequence>
<protein>
    <submittedName>
        <fullName evidence="1">Uncharacterized protein</fullName>
    </submittedName>
</protein>
<evidence type="ECO:0000313" key="2">
    <source>
        <dbReference type="Proteomes" id="UP000276215"/>
    </source>
</evidence>
<keyword evidence="2" id="KW-1185">Reference proteome</keyword>
<accession>A0A3N4JBT3</accession>
<organism evidence="1 2">
    <name type="scientific">Choiromyces venosus 120613-1</name>
    <dbReference type="NCBI Taxonomy" id="1336337"/>
    <lineage>
        <taxon>Eukaryota</taxon>
        <taxon>Fungi</taxon>
        <taxon>Dikarya</taxon>
        <taxon>Ascomycota</taxon>
        <taxon>Pezizomycotina</taxon>
        <taxon>Pezizomycetes</taxon>
        <taxon>Pezizales</taxon>
        <taxon>Tuberaceae</taxon>
        <taxon>Choiromyces</taxon>
    </lineage>
</organism>
<reference evidence="1 2" key="1">
    <citation type="journal article" date="2018" name="Nat. Ecol. Evol.">
        <title>Pezizomycetes genomes reveal the molecular basis of ectomycorrhizal truffle lifestyle.</title>
        <authorList>
            <person name="Murat C."/>
            <person name="Payen T."/>
            <person name="Noel B."/>
            <person name="Kuo A."/>
            <person name="Morin E."/>
            <person name="Chen J."/>
            <person name="Kohler A."/>
            <person name="Krizsan K."/>
            <person name="Balestrini R."/>
            <person name="Da Silva C."/>
            <person name="Montanini B."/>
            <person name="Hainaut M."/>
            <person name="Levati E."/>
            <person name="Barry K.W."/>
            <person name="Belfiori B."/>
            <person name="Cichocki N."/>
            <person name="Clum A."/>
            <person name="Dockter R.B."/>
            <person name="Fauchery L."/>
            <person name="Guy J."/>
            <person name="Iotti M."/>
            <person name="Le Tacon F."/>
            <person name="Lindquist E.A."/>
            <person name="Lipzen A."/>
            <person name="Malagnac F."/>
            <person name="Mello A."/>
            <person name="Molinier V."/>
            <person name="Miyauchi S."/>
            <person name="Poulain J."/>
            <person name="Riccioni C."/>
            <person name="Rubini A."/>
            <person name="Sitrit Y."/>
            <person name="Splivallo R."/>
            <person name="Traeger S."/>
            <person name="Wang M."/>
            <person name="Zifcakova L."/>
            <person name="Wipf D."/>
            <person name="Zambonelli A."/>
            <person name="Paolocci F."/>
            <person name="Nowrousian M."/>
            <person name="Ottonello S."/>
            <person name="Baldrian P."/>
            <person name="Spatafora J.W."/>
            <person name="Henrissat B."/>
            <person name="Nagy L.G."/>
            <person name="Aury J.M."/>
            <person name="Wincker P."/>
            <person name="Grigoriev I.V."/>
            <person name="Bonfante P."/>
            <person name="Martin F.M."/>
        </authorList>
    </citation>
    <scope>NUCLEOTIDE SEQUENCE [LARGE SCALE GENOMIC DNA]</scope>
    <source>
        <strain evidence="1 2">120613-1</strain>
    </source>
</reference>
<proteinExistence type="predicted"/>
<dbReference type="AlphaFoldDB" id="A0A3N4JBT3"/>
<dbReference type="Proteomes" id="UP000276215">
    <property type="component" value="Unassembled WGS sequence"/>
</dbReference>
<dbReference type="EMBL" id="ML120422">
    <property type="protein sequence ID" value="RPA95726.1"/>
    <property type="molecule type" value="Genomic_DNA"/>
</dbReference>